<dbReference type="EMBL" id="CP121687">
    <property type="protein sequence ID" value="WZL70261.1"/>
    <property type="molecule type" value="Genomic_DNA"/>
</dbReference>
<dbReference type="GO" id="GO:0046429">
    <property type="term" value="F:4-hydroxy-3-methylbut-2-en-1-yl diphosphate synthase activity (ferredoxin)"/>
    <property type="evidence" value="ECO:0007669"/>
    <property type="project" value="UniProtKB-EC"/>
</dbReference>
<proteinExistence type="inferred from homology"/>
<evidence type="ECO:0000259" key="8">
    <source>
        <dbReference type="Pfam" id="PF04551"/>
    </source>
</evidence>
<comment type="pathway">
    <text evidence="7">Isoprenoid biosynthesis; isopentenyl diphosphate biosynthesis via DXP pathway; isopentenyl diphosphate from 1-deoxy-D-xylulose 5-phosphate: step 5/6.</text>
</comment>
<dbReference type="Pfam" id="PF04551">
    <property type="entry name" value="GcpE"/>
    <property type="match status" value="1"/>
</dbReference>
<evidence type="ECO:0000256" key="4">
    <source>
        <dbReference type="ARBA" id="ARBA00023004"/>
    </source>
</evidence>
<sequence>MNADSLYRKPTRTVYIGDVPIGGEHPIVIQSMCNTDTRNVIETVKQIHALEKVGCEIIRVAVPDMDAANAIREIKKQIHIPLVADIHFDYRLALTCIQNGIDKLRINPGNIGGKEKVKEVVKAAKERGIPIRIGVNAGSLEKALLEKHGGVTPKALVESAQKHIYILEELDFHDIVVSIKASNVLLSLRAYEEFSSAMDYSLHVGITEAGTIRSGTIKSAVGIGAILSRGIGDTIRVSLTGDPIEEVRCAKEILKVLGLRSFGVEFISCPTCGRTEIDLITLANEVEKKCMDMDKNIKVAVMGCVVNGPGEAREADIGIAGGKGVGIIFKKGEIIKKVPEDQLLEALLQEIDKL</sequence>
<dbReference type="HAMAP" id="MF_00159">
    <property type="entry name" value="IspG"/>
    <property type="match status" value="1"/>
</dbReference>
<keyword evidence="11" id="KW-1185">Reference proteome</keyword>
<dbReference type="SUPFAM" id="SSF51604">
    <property type="entry name" value="Enolase C-terminal domain-like"/>
    <property type="match status" value="1"/>
</dbReference>
<dbReference type="InterPro" id="IPR045854">
    <property type="entry name" value="NO2/SO3_Rdtase_4Fe4S_sf"/>
</dbReference>
<dbReference type="PANTHER" id="PTHR30454">
    <property type="entry name" value="4-HYDROXY-3-METHYLBUT-2-EN-1-YL DIPHOSPHATE SYNTHASE"/>
    <property type="match status" value="1"/>
</dbReference>
<keyword evidence="1 7" id="KW-0004">4Fe-4S</keyword>
<accession>A0ABZ2Y8A8</accession>
<comment type="cofactor">
    <cofactor evidence="7">
        <name>[4Fe-4S] cluster</name>
        <dbReference type="ChEBI" id="CHEBI:49883"/>
    </cofactor>
    <text evidence="7">Binds 1 [4Fe-4S] cluster.</text>
</comment>
<dbReference type="Gene3D" id="3.30.413.10">
    <property type="entry name" value="Sulfite Reductase Hemoprotein, domain 1"/>
    <property type="match status" value="1"/>
</dbReference>
<evidence type="ECO:0000256" key="3">
    <source>
        <dbReference type="ARBA" id="ARBA00023002"/>
    </source>
</evidence>
<comment type="catalytic activity">
    <reaction evidence="7">
        <text>(2E)-4-hydroxy-3-methylbut-2-enyl diphosphate + oxidized [flavodoxin] + H2O + 2 H(+) = 2-C-methyl-D-erythritol 2,4-cyclic diphosphate + reduced [flavodoxin]</text>
        <dbReference type="Rhea" id="RHEA:43604"/>
        <dbReference type="Rhea" id="RHEA-COMP:10622"/>
        <dbReference type="Rhea" id="RHEA-COMP:10623"/>
        <dbReference type="ChEBI" id="CHEBI:15377"/>
        <dbReference type="ChEBI" id="CHEBI:15378"/>
        <dbReference type="ChEBI" id="CHEBI:57618"/>
        <dbReference type="ChEBI" id="CHEBI:58210"/>
        <dbReference type="ChEBI" id="CHEBI:58483"/>
        <dbReference type="ChEBI" id="CHEBI:128753"/>
        <dbReference type="EC" id="1.17.7.3"/>
    </reaction>
</comment>
<dbReference type="Proteomes" id="UP001486565">
    <property type="component" value="Chromosome"/>
</dbReference>
<evidence type="ECO:0000256" key="7">
    <source>
        <dbReference type="HAMAP-Rule" id="MF_00159"/>
    </source>
</evidence>
<keyword evidence="3 7" id="KW-0560">Oxidoreductase</keyword>
<dbReference type="Pfam" id="PF26540">
    <property type="entry name" value="GcpE_C"/>
    <property type="match status" value="1"/>
</dbReference>
<name>A0ABZ2Y8A8_9FIRM</name>
<evidence type="ECO:0000313" key="11">
    <source>
        <dbReference type="Proteomes" id="UP001486565"/>
    </source>
</evidence>
<dbReference type="InterPro" id="IPR058578">
    <property type="entry name" value="IspG_TIM"/>
</dbReference>
<dbReference type="InterPro" id="IPR011005">
    <property type="entry name" value="Dihydropteroate_synth-like_sf"/>
</dbReference>
<dbReference type="NCBIfam" id="NF001540">
    <property type="entry name" value="PRK00366.1"/>
    <property type="match status" value="1"/>
</dbReference>
<evidence type="ECO:0000256" key="1">
    <source>
        <dbReference type="ARBA" id="ARBA00022485"/>
    </source>
</evidence>
<gene>
    <name evidence="7 10" type="primary">ispG</name>
    <name evidence="10" type="synonym">gcpE</name>
    <name evidence="10" type="ORF">QBE51_01655</name>
</gene>
<feature type="binding site" evidence="7">
    <location>
        <position position="311"/>
    </location>
    <ligand>
        <name>[4Fe-4S] cluster</name>
        <dbReference type="ChEBI" id="CHEBI:49883"/>
    </ligand>
</feature>
<dbReference type="InterPro" id="IPR058579">
    <property type="entry name" value="IspG_C"/>
</dbReference>
<keyword evidence="6 7" id="KW-0414">Isoprene biosynthesis</keyword>
<feature type="domain" description="IspG C-terminal" evidence="9">
    <location>
        <begin position="265"/>
        <end position="353"/>
    </location>
</feature>
<evidence type="ECO:0000256" key="5">
    <source>
        <dbReference type="ARBA" id="ARBA00023014"/>
    </source>
</evidence>
<keyword evidence="2 7" id="KW-0479">Metal-binding</keyword>
<evidence type="ECO:0000256" key="2">
    <source>
        <dbReference type="ARBA" id="ARBA00022723"/>
    </source>
</evidence>
<dbReference type="InterPro" id="IPR004588">
    <property type="entry name" value="IspG_bac-typ"/>
</dbReference>
<dbReference type="RefSeq" id="WP_341877224.1">
    <property type="nucleotide sequence ID" value="NZ_CP121687.1"/>
</dbReference>
<evidence type="ECO:0000259" key="9">
    <source>
        <dbReference type="Pfam" id="PF26540"/>
    </source>
</evidence>
<keyword evidence="5 7" id="KW-0411">Iron-sulfur</keyword>
<protein>
    <recommendedName>
        <fullName evidence="7">4-hydroxy-3-methylbut-2-en-1-yl diphosphate synthase (flavodoxin)</fullName>
        <ecNumber evidence="7">1.17.7.3</ecNumber>
    </recommendedName>
    <alternativeName>
        <fullName evidence="7">1-hydroxy-2-methyl-2-(E)-butenyl 4-diphosphate synthase</fullName>
    </alternativeName>
</protein>
<comment type="similarity">
    <text evidence="7">Belongs to the IspG family.</text>
</comment>
<evidence type="ECO:0000256" key="6">
    <source>
        <dbReference type="ARBA" id="ARBA00023229"/>
    </source>
</evidence>
<dbReference type="SUPFAM" id="SSF56014">
    <property type="entry name" value="Nitrite and sulphite reductase 4Fe-4S domain-like"/>
    <property type="match status" value="1"/>
</dbReference>
<dbReference type="PANTHER" id="PTHR30454:SF0">
    <property type="entry name" value="4-HYDROXY-3-METHYLBUT-2-EN-1-YL DIPHOSPHATE SYNTHASE (FERREDOXIN), CHLOROPLASTIC"/>
    <property type="match status" value="1"/>
</dbReference>
<dbReference type="InterPro" id="IPR016425">
    <property type="entry name" value="IspG_bac"/>
</dbReference>
<evidence type="ECO:0000313" key="10">
    <source>
        <dbReference type="EMBL" id="WZL70261.1"/>
    </source>
</evidence>
<dbReference type="Gene3D" id="3.20.20.20">
    <property type="entry name" value="Dihydropteroate synthase-like"/>
    <property type="match status" value="1"/>
</dbReference>
<dbReference type="EC" id="1.17.7.3" evidence="7"/>
<dbReference type="NCBIfam" id="TIGR00612">
    <property type="entry name" value="ispG_gcpE"/>
    <property type="match status" value="1"/>
</dbReference>
<dbReference type="InterPro" id="IPR036849">
    <property type="entry name" value="Enolase-like_C_sf"/>
</dbReference>
<feature type="binding site" evidence="7">
    <location>
        <position position="269"/>
    </location>
    <ligand>
        <name>[4Fe-4S] cluster</name>
        <dbReference type="ChEBI" id="CHEBI:49883"/>
    </ligand>
</feature>
<feature type="binding site" evidence="7">
    <location>
        <position position="272"/>
    </location>
    <ligand>
        <name>[4Fe-4S] cluster</name>
        <dbReference type="ChEBI" id="CHEBI:49883"/>
    </ligand>
</feature>
<reference evidence="10 11" key="1">
    <citation type="submission" date="2023-03" db="EMBL/GenBank/DDBJ databases">
        <title>Novel Species.</title>
        <authorList>
            <person name="Ma S."/>
        </authorList>
    </citation>
    <scope>NUCLEOTIDE SEQUENCE [LARGE SCALE GENOMIC DNA]</scope>
    <source>
        <strain evidence="10 11">LIND6LT2</strain>
    </source>
</reference>
<feature type="binding site" evidence="7">
    <location>
        <position position="304"/>
    </location>
    <ligand>
        <name>[4Fe-4S] cluster</name>
        <dbReference type="ChEBI" id="CHEBI:49883"/>
    </ligand>
</feature>
<dbReference type="PIRSF" id="PIRSF004640">
    <property type="entry name" value="IspG"/>
    <property type="match status" value="1"/>
</dbReference>
<organism evidence="10 11">
    <name type="scientific">Defluviitalea saccharophila</name>
    <dbReference type="NCBI Taxonomy" id="879970"/>
    <lineage>
        <taxon>Bacteria</taxon>
        <taxon>Bacillati</taxon>
        <taxon>Bacillota</taxon>
        <taxon>Clostridia</taxon>
        <taxon>Lachnospirales</taxon>
        <taxon>Defluviitaleaceae</taxon>
        <taxon>Defluviitalea</taxon>
    </lineage>
</organism>
<comment type="function">
    <text evidence="7">Converts 2C-methyl-D-erythritol 2,4-cyclodiphosphate (ME-2,4cPP) into 1-hydroxy-2-methyl-2-(E)-butenyl 4-diphosphate.</text>
</comment>
<feature type="domain" description="IspG TIM-barrel" evidence="8">
    <location>
        <begin position="11"/>
        <end position="250"/>
    </location>
</feature>
<keyword evidence="4 7" id="KW-0408">Iron</keyword>